<dbReference type="SUPFAM" id="SSF48452">
    <property type="entry name" value="TPR-like"/>
    <property type="match status" value="1"/>
</dbReference>
<protein>
    <recommendedName>
        <fullName evidence="3">Tetratricopeptide repeat protein</fullName>
    </recommendedName>
</protein>
<reference evidence="1 2" key="1">
    <citation type="submission" date="2020-03" db="EMBL/GenBank/DDBJ databases">
        <authorList>
            <person name="Zhang Z."/>
            <person name="Guo Z."/>
            <person name="Hou Q."/>
            <person name="Shen X."/>
        </authorList>
    </citation>
    <scope>NUCLEOTIDE SEQUENCE [LARGE SCALE GENOMIC DNA]</scope>
    <source>
        <strain evidence="1 2">HBUAS51329</strain>
    </source>
</reference>
<dbReference type="Gene3D" id="1.25.40.10">
    <property type="entry name" value="Tetratricopeptide repeat domain"/>
    <property type="match status" value="1"/>
</dbReference>
<comment type="caution">
    <text evidence="1">The sequence shown here is derived from an EMBL/GenBank/DDBJ whole genome shotgun (WGS) entry which is preliminary data.</text>
</comment>
<dbReference type="InterPro" id="IPR011990">
    <property type="entry name" value="TPR-like_helical_dom_sf"/>
</dbReference>
<dbReference type="EMBL" id="JAAVSD010000023">
    <property type="protein sequence ID" value="NLR30209.1"/>
    <property type="molecule type" value="Genomic_DNA"/>
</dbReference>
<evidence type="ECO:0008006" key="3">
    <source>
        <dbReference type="Google" id="ProtNLM"/>
    </source>
</evidence>
<dbReference type="RefSeq" id="WP_168850236.1">
    <property type="nucleotide sequence ID" value="NZ_JAAVSD010000023.1"/>
</dbReference>
<dbReference type="Proteomes" id="UP000707477">
    <property type="component" value="Unassembled WGS sequence"/>
</dbReference>
<organism evidence="1 2">
    <name type="scientific">Levilactobacillus tujiorum</name>
    <dbReference type="NCBI Taxonomy" id="2912243"/>
    <lineage>
        <taxon>Bacteria</taxon>
        <taxon>Bacillati</taxon>
        <taxon>Bacillota</taxon>
        <taxon>Bacilli</taxon>
        <taxon>Lactobacillales</taxon>
        <taxon>Lactobacillaceae</taxon>
        <taxon>Levilactobacillus</taxon>
    </lineage>
</organism>
<proteinExistence type="predicted"/>
<keyword evidence="2" id="KW-1185">Reference proteome</keyword>
<gene>
    <name evidence="1" type="ORF">HEQ44_08415</name>
</gene>
<name>A0ABX1L775_9LACO</name>
<accession>A0ABX1L775</accession>
<evidence type="ECO:0000313" key="1">
    <source>
        <dbReference type="EMBL" id="NLR30209.1"/>
    </source>
</evidence>
<sequence length="104" mass="11438">MNYAQILIDSNKITQAIEVLSNNLTLVISSSPDYMAEASATLGYAYFLNGEFSKSICHLKDALQEFNRIGALSEAKVTQENLIAALYRNGSVNEANKLFETLAE</sequence>
<evidence type="ECO:0000313" key="2">
    <source>
        <dbReference type="Proteomes" id="UP000707477"/>
    </source>
</evidence>